<name>D2RSI8_HALTV</name>
<dbReference type="EMBL" id="CP001860">
    <property type="protein sequence ID" value="ADB60764.1"/>
    <property type="molecule type" value="Genomic_DNA"/>
</dbReference>
<evidence type="ECO:0000313" key="1">
    <source>
        <dbReference type="EMBL" id="ADB60764.1"/>
    </source>
</evidence>
<dbReference type="eggNOG" id="arCOG11133">
    <property type="taxonomic scope" value="Archaea"/>
</dbReference>
<dbReference type="HOGENOM" id="CLU_2911620_0_0_2"/>
<reference evidence="1 2" key="1">
    <citation type="journal article" date="2010" name="Stand. Genomic Sci.">
        <title>Complete genome sequence of Haloterrigena turkmenica type strain (4k).</title>
        <authorList>
            <person name="Saunders E."/>
            <person name="Tindall B.J."/>
            <person name="Fahnrich R."/>
            <person name="Lapidus A."/>
            <person name="Copeland A."/>
            <person name="Del Rio T.G."/>
            <person name="Lucas S."/>
            <person name="Chen F."/>
            <person name="Tice H."/>
            <person name="Cheng J.F."/>
            <person name="Han C."/>
            <person name="Detter J.C."/>
            <person name="Bruce D."/>
            <person name="Goodwin L."/>
            <person name="Chain P."/>
            <person name="Pitluck S."/>
            <person name="Pati A."/>
            <person name="Ivanova N."/>
            <person name="Mavromatis K."/>
            <person name="Chen A."/>
            <person name="Palaniappan K."/>
            <person name="Land M."/>
            <person name="Hauser L."/>
            <person name="Chang Y.J."/>
            <person name="Jeffries C.D."/>
            <person name="Brettin T."/>
            <person name="Rohde M."/>
            <person name="Goker M."/>
            <person name="Bristow J."/>
            <person name="Eisen J.A."/>
            <person name="Markowitz V."/>
            <person name="Hugenholtz P."/>
            <person name="Klenk H.P."/>
            <person name="Kyrpides N.C."/>
        </authorList>
    </citation>
    <scope>NUCLEOTIDE SEQUENCE [LARGE SCALE GENOMIC DNA]</scope>
    <source>
        <strain evidence="2">ATCC 51198 / DSM 5511 / JCM 9101 / NCIMB 13204 / VKM B-1734 / 4k</strain>
    </source>
</reference>
<sequence>MISVVEHDERRRAAAKCAGCGRIGIVHVWPDGTHKPLGQTTFCDCPDPTLRLLEEEREAGDDLP</sequence>
<dbReference type="Proteomes" id="UP000001903">
    <property type="component" value="Chromosome"/>
</dbReference>
<evidence type="ECO:0000313" key="2">
    <source>
        <dbReference type="Proteomes" id="UP000001903"/>
    </source>
</evidence>
<organism evidence="1 2">
    <name type="scientific">Haloterrigena turkmenica (strain ATCC 51198 / DSM 5511 / JCM 9101 / NCIMB 13204 / VKM B-1734 / 4k)</name>
    <name type="common">Halococcus turkmenicus</name>
    <dbReference type="NCBI Taxonomy" id="543526"/>
    <lineage>
        <taxon>Archaea</taxon>
        <taxon>Methanobacteriati</taxon>
        <taxon>Methanobacteriota</taxon>
        <taxon>Stenosarchaea group</taxon>
        <taxon>Halobacteria</taxon>
        <taxon>Halobacteriales</taxon>
        <taxon>Natrialbaceae</taxon>
        <taxon>Haloterrigena</taxon>
    </lineage>
</organism>
<dbReference type="AlphaFoldDB" id="D2RSI8"/>
<protein>
    <submittedName>
        <fullName evidence="1">Uncharacterized protein</fullName>
    </submittedName>
</protein>
<keyword evidence="2" id="KW-1185">Reference proteome</keyword>
<dbReference type="KEGG" id="htu:Htur_1879"/>
<accession>D2RSI8</accession>
<gene>
    <name evidence="1" type="ordered locus">Htur_1879</name>
</gene>
<proteinExistence type="predicted"/>